<comment type="caution">
    <text evidence="1">The sequence shown here is derived from an EMBL/GenBank/DDBJ whole genome shotgun (WGS) entry which is preliminary data.</text>
</comment>
<dbReference type="Proteomes" id="UP000611500">
    <property type="component" value="Unassembled WGS sequence"/>
</dbReference>
<protein>
    <submittedName>
        <fullName evidence="1">Uncharacterized protein</fullName>
    </submittedName>
</protein>
<reference evidence="1" key="1">
    <citation type="journal article" date="2014" name="Int. J. Syst. Evol. Microbiol.">
        <title>Complete genome sequence of Corynebacterium casei LMG S-19264T (=DSM 44701T), isolated from a smear-ripened cheese.</title>
        <authorList>
            <consortium name="US DOE Joint Genome Institute (JGI-PGF)"/>
            <person name="Walter F."/>
            <person name="Albersmeier A."/>
            <person name="Kalinowski J."/>
            <person name="Ruckert C."/>
        </authorList>
    </citation>
    <scope>NUCLEOTIDE SEQUENCE</scope>
    <source>
        <strain evidence="1">CGMCC 1.7081</strain>
    </source>
</reference>
<dbReference type="AlphaFoldDB" id="A0A8J3HAJ0"/>
<accession>A0A8J3HAJ0</accession>
<sequence length="197" mass="21714">MAANHLFRGQGRDLLKPRDPLVGRLKAGRVGHPRMCPGEDGNAAQNGFQCENPQEDMGRVVLGLMHLDLFAFDDDIADQSIRRDQFLRGVVAELILPDRQLVGFGRLDQPGGLRCGHDTGIGKFGAQGVEREVVVRITVRDEDRGQLASDCLDPIRQFPRLGGLELRVDQNGFAFAVDQGRRDGEDGIFGDVSFCMQ</sequence>
<evidence type="ECO:0000313" key="2">
    <source>
        <dbReference type="Proteomes" id="UP000611500"/>
    </source>
</evidence>
<organism evidence="1 2">
    <name type="scientific">Pseudodonghicola xiamenensis</name>
    <dbReference type="NCBI Taxonomy" id="337702"/>
    <lineage>
        <taxon>Bacteria</taxon>
        <taxon>Pseudomonadati</taxon>
        <taxon>Pseudomonadota</taxon>
        <taxon>Alphaproteobacteria</taxon>
        <taxon>Rhodobacterales</taxon>
        <taxon>Paracoccaceae</taxon>
        <taxon>Pseudodonghicola</taxon>
    </lineage>
</organism>
<proteinExistence type="predicted"/>
<dbReference type="RefSeq" id="WP_229861802.1">
    <property type="nucleotide sequence ID" value="NZ_BNAP01000018.1"/>
</dbReference>
<gene>
    <name evidence="1" type="ORF">GCM10010961_32090</name>
</gene>
<name>A0A8J3HAJ0_9RHOB</name>
<evidence type="ECO:0000313" key="1">
    <source>
        <dbReference type="EMBL" id="GHG97305.1"/>
    </source>
</evidence>
<reference evidence="1" key="2">
    <citation type="submission" date="2020-09" db="EMBL/GenBank/DDBJ databases">
        <authorList>
            <person name="Sun Q."/>
            <person name="Zhou Y."/>
        </authorList>
    </citation>
    <scope>NUCLEOTIDE SEQUENCE</scope>
    <source>
        <strain evidence="1">CGMCC 1.7081</strain>
    </source>
</reference>
<dbReference type="EMBL" id="BNAP01000018">
    <property type="protein sequence ID" value="GHG97305.1"/>
    <property type="molecule type" value="Genomic_DNA"/>
</dbReference>
<keyword evidence="2" id="KW-1185">Reference proteome</keyword>